<dbReference type="InterPro" id="IPR003423">
    <property type="entry name" value="OMP_efflux"/>
</dbReference>
<dbReference type="PANTHER" id="PTHR30203:SF25">
    <property type="entry name" value="OUTER MEMBRANE PROTEIN-RELATED"/>
    <property type="match status" value="1"/>
</dbReference>
<comment type="similarity">
    <text evidence="1 2">Belongs to the outer membrane factor (OMF) (TC 1.B.17) family.</text>
</comment>
<dbReference type="EMBL" id="NHRY01000276">
    <property type="protein sequence ID" value="PPQ25875.1"/>
    <property type="molecule type" value="Genomic_DNA"/>
</dbReference>
<comment type="subcellular location">
    <subcellularLocation>
        <location evidence="2">Cell membrane</location>
        <topology evidence="2">Lipid-anchor</topology>
    </subcellularLocation>
</comment>
<keyword evidence="2" id="KW-0812">Transmembrane</keyword>
<keyword evidence="2" id="KW-0732">Signal</keyword>
<feature type="signal peptide" evidence="2">
    <location>
        <begin position="1"/>
        <end position="19"/>
    </location>
</feature>
<evidence type="ECO:0000256" key="1">
    <source>
        <dbReference type="ARBA" id="ARBA00007613"/>
    </source>
</evidence>
<dbReference type="NCBIfam" id="TIGR01845">
    <property type="entry name" value="outer_NodT"/>
    <property type="match status" value="1"/>
</dbReference>
<gene>
    <name evidence="4" type="ORF">CCS01_31365</name>
</gene>
<dbReference type="SUPFAM" id="SSF56954">
    <property type="entry name" value="Outer membrane efflux proteins (OEP)"/>
    <property type="match status" value="1"/>
</dbReference>
<organism evidence="4 5">
    <name type="scientific">Rhodopila globiformis</name>
    <name type="common">Rhodopseudomonas globiformis</name>
    <dbReference type="NCBI Taxonomy" id="1071"/>
    <lineage>
        <taxon>Bacteria</taxon>
        <taxon>Pseudomonadati</taxon>
        <taxon>Pseudomonadota</taxon>
        <taxon>Alphaproteobacteria</taxon>
        <taxon>Acetobacterales</taxon>
        <taxon>Acetobacteraceae</taxon>
        <taxon>Rhodopila</taxon>
    </lineage>
</organism>
<keyword evidence="2" id="KW-0564">Palmitate</keyword>
<keyword evidence="2" id="KW-0472">Membrane</keyword>
<evidence type="ECO:0000313" key="4">
    <source>
        <dbReference type="EMBL" id="PPQ25875.1"/>
    </source>
</evidence>
<feature type="chain" id="PRO_5015368017" evidence="2">
    <location>
        <begin position="20"/>
        <end position="536"/>
    </location>
</feature>
<dbReference type="OrthoDB" id="9783100at2"/>
<feature type="region of interest" description="Disordered" evidence="3">
    <location>
        <begin position="29"/>
        <end position="53"/>
    </location>
</feature>
<sequence length="536" mass="57284">MRRAIACALALGLSACTVGPDFVPPKAPSIASWRDPSAHRTRAPVTPQSNPDPAWWQGFHDPVLTRLINRAISGNLDLQQAVLRVVESRQGEVAARAAGLPSVNGSGSYMREQLGLRGLLLSQGTYGQAEALGAPGSPLNTFSPGLGTRAASSIIGALNQFGQPVNLFQYGLNSSWELDLFGRVRRSEEQARASTEAQIEATNDALVMLEGQVAQAYIQLRGAQALTTSQVQNIRVAQEAYDLTRMRQRQGLTTELDVDQATTQLANFQSQLPGYEKQSEQAMNRLSVLVGEPPGTLDATLGRVAPLPKLPAVIGIGIPSTLARRRPDIRQAEAQLHAATANVGVATASFYPDVSLTGSFGLRALDGAYLTNWASSFYSFGPSISLPIFQGGQLTANLRLARAQEAQAALAYRSTVLNALQEVEDALVAYRTDRAARNRIRVAVKSAQTTQYLARDRYSHGLADFIEVLDAQRTLTATRQQLVQADVALSNDVVGLYNALGGGWQEDSADINAPAVATRPPVVPAALDSVAATPPQ</sequence>
<dbReference type="PROSITE" id="PS51257">
    <property type="entry name" value="PROKAR_LIPOPROTEIN"/>
    <property type="match status" value="1"/>
</dbReference>
<dbReference type="Gene3D" id="1.20.1600.10">
    <property type="entry name" value="Outer membrane efflux proteins (OEP)"/>
    <property type="match status" value="1"/>
</dbReference>
<evidence type="ECO:0000256" key="3">
    <source>
        <dbReference type="SAM" id="MobiDB-lite"/>
    </source>
</evidence>
<evidence type="ECO:0000256" key="2">
    <source>
        <dbReference type="RuleBase" id="RU362097"/>
    </source>
</evidence>
<dbReference type="InterPro" id="IPR010131">
    <property type="entry name" value="MdtP/NodT-like"/>
</dbReference>
<keyword evidence="5" id="KW-1185">Reference proteome</keyword>
<protein>
    <submittedName>
        <fullName evidence="4">RND transporter</fullName>
    </submittedName>
</protein>
<proteinExistence type="inferred from homology"/>
<accession>A0A2S6MU40</accession>
<keyword evidence="2" id="KW-1134">Transmembrane beta strand</keyword>
<dbReference type="GO" id="GO:0005886">
    <property type="term" value="C:plasma membrane"/>
    <property type="evidence" value="ECO:0007669"/>
    <property type="project" value="UniProtKB-SubCell"/>
</dbReference>
<reference evidence="4 5" key="1">
    <citation type="journal article" date="2018" name="Arch. Microbiol.">
        <title>New insights into the metabolic potential of the phototrophic purple bacterium Rhodopila globiformis DSM 161(T) from its draft genome sequence and evidence for a vanadium-dependent nitrogenase.</title>
        <authorList>
            <person name="Imhoff J.F."/>
            <person name="Rahn T."/>
            <person name="Kunzel S."/>
            <person name="Neulinger S.C."/>
        </authorList>
    </citation>
    <scope>NUCLEOTIDE SEQUENCE [LARGE SCALE GENOMIC DNA]</scope>
    <source>
        <strain evidence="4 5">DSM 161</strain>
    </source>
</reference>
<dbReference type="PANTHER" id="PTHR30203">
    <property type="entry name" value="OUTER MEMBRANE CATION EFFLUX PROTEIN"/>
    <property type="match status" value="1"/>
</dbReference>
<name>A0A2S6MU40_RHOGL</name>
<dbReference type="Gene3D" id="2.20.200.10">
    <property type="entry name" value="Outer membrane efflux proteins (OEP)"/>
    <property type="match status" value="1"/>
</dbReference>
<evidence type="ECO:0000313" key="5">
    <source>
        <dbReference type="Proteomes" id="UP000239724"/>
    </source>
</evidence>
<dbReference type="RefSeq" id="WP_104523189.1">
    <property type="nucleotide sequence ID" value="NZ_NHRY01000276.1"/>
</dbReference>
<dbReference type="GO" id="GO:0015562">
    <property type="term" value="F:efflux transmembrane transporter activity"/>
    <property type="evidence" value="ECO:0007669"/>
    <property type="project" value="InterPro"/>
</dbReference>
<keyword evidence="2" id="KW-0449">Lipoprotein</keyword>
<dbReference type="Proteomes" id="UP000239724">
    <property type="component" value="Unassembled WGS sequence"/>
</dbReference>
<dbReference type="AlphaFoldDB" id="A0A2S6MU40"/>
<dbReference type="Pfam" id="PF02321">
    <property type="entry name" value="OEP"/>
    <property type="match status" value="2"/>
</dbReference>
<comment type="caution">
    <text evidence="4">The sequence shown here is derived from an EMBL/GenBank/DDBJ whole genome shotgun (WGS) entry which is preliminary data.</text>
</comment>